<dbReference type="GO" id="GO:0005509">
    <property type="term" value="F:calcium ion binding"/>
    <property type="evidence" value="ECO:0007669"/>
    <property type="project" value="UniProtKB-UniRule"/>
</dbReference>
<evidence type="ECO:0000256" key="4">
    <source>
        <dbReference type="ARBA" id="ARBA00023136"/>
    </source>
</evidence>
<dbReference type="PRINTS" id="PR00205">
    <property type="entry name" value="CADHERIN"/>
</dbReference>
<name>A0A2I0UN18_LIMLA</name>
<dbReference type="Gene3D" id="2.60.40.60">
    <property type="entry name" value="Cadherins"/>
    <property type="match status" value="2"/>
</dbReference>
<evidence type="ECO:0000256" key="3">
    <source>
        <dbReference type="ARBA" id="ARBA00022989"/>
    </source>
</evidence>
<keyword evidence="5" id="KW-0325">Glycoprotein</keyword>
<keyword evidence="9" id="KW-1185">Reference proteome</keyword>
<dbReference type="SMART" id="SM00112">
    <property type="entry name" value="CA"/>
    <property type="match status" value="1"/>
</dbReference>
<gene>
    <name evidence="8" type="ORF">llap_2246</name>
</gene>
<evidence type="ECO:0000256" key="6">
    <source>
        <dbReference type="PROSITE-ProRule" id="PRU00043"/>
    </source>
</evidence>
<organism evidence="8 9">
    <name type="scientific">Limosa lapponica baueri</name>
    <dbReference type="NCBI Taxonomy" id="1758121"/>
    <lineage>
        <taxon>Eukaryota</taxon>
        <taxon>Metazoa</taxon>
        <taxon>Chordata</taxon>
        <taxon>Craniata</taxon>
        <taxon>Vertebrata</taxon>
        <taxon>Euteleostomi</taxon>
        <taxon>Archelosauria</taxon>
        <taxon>Archosauria</taxon>
        <taxon>Dinosauria</taxon>
        <taxon>Saurischia</taxon>
        <taxon>Theropoda</taxon>
        <taxon>Coelurosauria</taxon>
        <taxon>Aves</taxon>
        <taxon>Neognathae</taxon>
        <taxon>Neoaves</taxon>
        <taxon>Charadriiformes</taxon>
        <taxon>Scolopacidae</taxon>
        <taxon>Limosa</taxon>
    </lineage>
</organism>
<dbReference type="InterPro" id="IPR050174">
    <property type="entry name" value="Protocadherin/Cadherin-CA"/>
</dbReference>
<dbReference type="GO" id="GO:0005886">
    <property type="term" value="C:plasma membrane"/>
    <property type="evidence" value="ECO:0007669"/>
    <property type="project" value="TreeGrafter"/>
</dbReference>
<sequence>MKKVEEHLQGSIYFSLTDSQNCEIKFGKGPVGMARDCGAAPVYNLSLAVDEGLPAETLPETGIIRTARRLDRERRARYSFAAATLRGEVVQLNGYALLEEGGAAGELPLFQLRYGRPEPLELVLLRRLDRERAETHQLVVEARAEYRARLREDAPLGTSDPDGYFAVEERSGPEVSSALVSVAVLDGGEAAAEDGGGGIALALLGGEGAFALRPAGAGVFFLCVAGPLDRESRDLYELRLVATDGGAPPLSAEEPLLLRVADLNDEAPAFPQPHYRAAVSEAASPGTAVLRLSAWDADEPGSPNAEVPLKVDSLSHKTGSTEGRIFTDLACDALEDLRWSS</sequence>
<dbReference type="PANTHER" id="PTHR24028">
    <property type="entry name" value="CADHERIN-87A"/>
    <property type="match status" value="1"/>
</dbReference>
<protein>
    <submittedName>
        <fullName evidence="8">Protocadherin-23</fullName>
    </submittedName>
</protein>
<dbReference type="Pfam" id="PF00028">
    <property type="entry name" value="Cadherin"/>
    <property type="match status" value="1"/>
</dbReference>
<keyword evidence="6" id="KW-0106">Calcium</keyword>
<keyword evidence="4" id="KW-0472">Membrane</keyword>
<dbReference type="InterPro" id="IPR015919">
    <property type="entry name" value="Cadherin-like_sf"/>
</dbReference>
<comment type="subcellular location">
    <subcellularLocation>
        <location evidence="1">Membrane</location>
        <topology evidence="1">Single-pass membrane protein</topology>
    </subcellularLocation>
</comment>
<dbReference type="CDD" id="cd11304">
    <property type="entry name" value="Cadherin_repeat"/>
    <property type="match status" value="2"/>
</dbReference>
<dbReference type="AlphaFoldDB" id="A0A2I0UN18"/>
<keyword evidence="3" id="KW-1133">Transmembrane helix</keyword>
<accession>A0A2I0UN18</accession>
<dbReference type="PANTHER" id="PTHR24028:SF345">
    <property type="entry name" value="PROTOCADHERIN-16-LIKE"/>
    <property type="match status" value="1"/>
</dbReference>
<dbReference type="GO" id="GO:0007156">
    <property type="term" value="P:homophilic cell adhesion via plasma membrane adhesion molecules"/>
    <property type="evidence" value="ECO:0007669"/>
    <property type="project" value="InterPro"/>
</dbReference>
<dbReference type="EMBL" id="KZ505678">
    <property type="protein sequence ID" value="PKU47423.1"/>
    <property type="molecule type" value="Genomic_DNA"/>
</dbReference>
<evidence type="ECO:0000256" key="5">
    <source>
        <dbReference type="ARBA" id="ARBA00023180"/>
    </source>
</evidence>
<evidence type="ECO:0000256" key="1">
    <source>
        <dbReference type="ARBA" id="ARBA00004167"/>
    </source>
</evidence>
<evidence type="ECO:0000259" key="7">
    <source>
        <dbReference type="PROSITE" id="PS50268"/>
    </source>
</evidence>
<feature type="domain" description="Cadherin" evidence="7">
    <location>
        <begin position="142"/>
        <end position="270"/>
    </location>
</feature>
<proteinExistence type="predicted"/>
<evidence type="ECO:0000313" key="8">
    <source>
        <dbReference type="EMBL" id="PKU47423.1"/>
    </source>
</evidence>
<dbReference type="Proteomes" id="UP000233556">
    <property type="component" value="Unassembled WGS sequence"/>
</dbReference>
<evidence type="ECO:0000313" key="9">
    <source>
        <dbReference type="Proteomes" id="UP000233556"/>
    </source>
</evidence>
<dbReference type="InterPro" id="IPR002126">
    <property type="entry name" value="Cadherin-like_dom"/>
</dbReference>
<dbReference type="SUPFAM" id="SSF49313">
    <property type="entry name" value="Cadherin-like"/>
    <property type="match status" value="2"/>
</dbReference>
<evidence type="ECO:0000256" key="2">
    <source>
        <dbReference type="ARBA" id="ARBA00022692"/>
    </source>
</evidence>
<dbReference type="OrthoDB" id="6252479at2759"/>
<keyword evidence="2" id="KW-0812">Transmembrane</keyword>
<dbReference type="PROSITE" id="PS50268">
    <property type="entry name" value="CADHERIN_2"/>
    <property type="match status" value="1"/>
</dbReference>
<reference evidence="9" key="2">
    <citation type="submission" date="2017-12" db="EMBL/GenBank/DDBJ databases">
        <title>Genome sequence of the Bar-tailed Godwit (Limosa lapponica baueri).</title>
        <authorList>
            <person name="Lima N.C.B."/>
            <person name="Parody-Merino A.M."/>
            <person name="Battley P.F."/>
            <person name="Fidler A.E."/>
            <person name="Prosdocimi F."/>
        </authorList>
    </citation>
    <scope>NUCLEOTIDE SEQUENCE [LARGE SCALE GENOMIC DNA]</scope>
</reference>
<reference evidence="9" key="1">
    <citation type="submission" date="2017-11" db="EMBL/GenBank/DDBJ databases">
        <authorList>
            <person name="Lima N.C."/>
            <person name="Parody-Merino A.M."/>
            <person name="Battley P.F."/>
            <person name="Fidler A.E."/>
            <person name="Prosdocimi F."/>
        </authorList>
    </citation>
    <scope>NUCLEOTIDE SEQUENCE [LARGE SCALE GENOMIC DNA]</scope>
</reference>